<dbReference type="PANTHER" id="PTHR30055">
    <property type="entry name" value="HTH-TYPE TRANSCRIPTIONAL REGULATOR RUTR"/>
    <property type="match status" value="1"/>
</dbReference>
<dbReference type="RefSeq" id="WP_189213204.1">
    <property type="nucleotide sequence ID" value="NZ_BMRB01000005.1"/>
</dbReference>
<evidence type="ECO:0000259" key="5">
    <source>
        <dbReference type="PROSITE" id="PS50977"/>
    </source>
</evidence>
<evidence type="ECO:0000313" key="6">
    <source>
        <dbReference type="EMBL" id="GGS50531.1"/>
    </source>
</evidence>
<keyword evidence="3" id="KW-0804">Transcription</keyword>
<gene>
    <name evidence="6" type="ORF">GCM10010171_52110</name>
</gene>
<dbReference type="InterPro" id="IPR050109">
    <property type="entry name" value="HTH-type_TetR-like_transc_reg"/>
</dbReference>
<dbReference type="Proteomes" id="UP000660680">
    <property type="component" value="Unassembled WGS sequence"/>
</dbReference>
<keyword evidence="7" id="KW-1185">Reference proteome</keyword>
<evidence type="ECO:0000256" key="1">
    <source>
        <dbReference type="ARBA" id="ARBA00023015"/>
    </source>
</evidence>
<evidence type="ECO:0000256" key="4">
    <source>
        <dbReference type="PROSITE-ProRule" id="PRU00335"/>
    </source>
</evidence>
<protein>
    <submittedName>
        <fullName evidence="6">TetR family transcriptional regulator</fullName>
    </submittedName>
</protein>
<dbReference type="GO" id="GO:0000976">
    <property type="term" value="F:transcription cis-regulatory region binding"/>
    <property type="evidence" value="ECO:0007669"/>
    <property type="project" value="TreeGrafter"/>
</dbReference>
<dbReference type="PANTHER" id="PTHR30055:SF243">
    <property type="entry name" value="HTH-TYPE TRANSCRIPTIONAL REGULATOR RV1816"/>
    <property type="match status" value="1"/>
</dbReference>
<feature type="DNA-binding region" description="H-T-H motif" evidence="4">
    <location>
        <begin position="36"/>
        <end position="55"/>
    </location>
</feature>
<dbReference type="InterPro" id="IPR025996">
    <property type="entry name" value="MT1864/Rv1816-like_C"/>
</dbReference>
<proteinExistence type="predicted"/>
<dbReference type="SUPFAM" id="SSF48498">
    <property type="entry name" value="Tetracyclin repressor-like, C-terminal domain"/>
    <property type="match status" value="1"/>
</dbReference>
<keyword evidence="2 4" id="KW-0238">DNA-binding</keyword>
<accession>A0A918GQK7</accession>
<dbReference type="InterPro" id="IPR036271">
    <property type="entry name" value="Tet_transcr_reg_TetR-rel_C_sf"/>
</dbReference>
<evidence type="ECO:0000256" key="3">
    <source>
        <dbReference type="ARBA" id="ARBA00023163"/>
    </source>
</evidence>
<dbReference type="Pfam" id="PF00440">
    <property type="entry name" value="TetR_N"/>
    <property type="match status" value="1"/>
</dbReference>
<comment type="caution">
    <text evidence="6">The sequence shown here is derived from an EMBL/GenBank/DDBJ whole genome shotgun (WGS) entry which is preliminary data.</text>
</comment>
<dbReference type="InterPro" id="IPR009057">
    <property type="entry name" value="Homeodomain-like_sf"/>
</dbReference>
<dbReference type="GO" id="GO:0003700">
    <property type="term" value="F:DNA-binding transcription factor activity"/>
    <property type="evidence" value="ECO:0007669"/>
    <property type="project" value="TreeGrafter"/>
</dbReference>
<dbReference type="Pfam" id="PF13305">
    <property type="entry name" value="TetR_C_33"/>
    <property type="match status" value="1"/>
</dbReference>
<dbReference type="SUPFAM" id="SSF46689">
    <property type="entry name" value="Homeodomain-like"/>
    <property type="match status" value="1"/>
</dbReference>
<organism evidence="6 7">
    <name type="scientific">Actinokineospora fastidiosa</name>
    <dbReference type="NCBI Taxonomy" id="1816"/>
    <lineage>
        <taxon>Bacteria</taxon>
        <taxon>Bacillati</taxon>
        <taxon>Actinomycetota</taxon>
        <taxon>Actinomycetes</taxon>
        <taxon>Pseudonocardiales</taxon>
        <taxon>Pseudonocardiaceae</taxon>
        <taxon>Actinokineospora</taxon>
    </lineage>
</organism>
<dbReference type="AlphaFoldDB" id="A0A918GQK7"/>
<dbReference type="InterPro" id="IPR001647">
    <property type="entry name" value="HTH_TetR"/>
</dbReference>
<reference evidence="6" key="1">
    <citation type="journal article" date="2014" name="Int. J. Syst. Evol. Microbiol.">
        <title>Complete genome sequence of Corynebacterium casei LMG S-19264T (=DSM 44701T), isolated from a smear-ripened cheese.</title>
        <authorList>
            <consortium name="US DOE Joint Genome Institute (JGI-PGF)"/>
            <person name="Walter F."/>
            <person name="Albersmeier A."/>
            <person name="Kalinowski J."/>
            <person name="Ruckert C."/>
        </authorList>
    </citation>
    <scope>NUCLEOTIDE SEQUENCE</scope>
    <source>
        <strain evidence="6">JCM 3276</strain>
    </source>
</reference>
<dbReference type="PROSITE" id="PS50977">
    <property type="entry name" value="HTH_TETR_2"/>
    <property type="match status" value="1"/>
</dbReference>
<evidence type="ECO:0000313" key="7">
    <source>
        <dbReference type="Proteomes" id="UP000660680"/>
    </source>
</evidence>
<feature type="domain" description="HTH tetR-type" evidence="5">
    <location>
        <begin position="13"/>
        <end position="73"/>
    </location>
</feature>
<sequence>MAEHRTTRHQARAAAIRQIKDEARRQLREDGVHNLSLRGVARSMGFVSSAIYRYFPSRDELLTALIIDAYDALGEAAEQADDPGAPRAQRWARVCRAVRAWALANPAEYMLIYGSPIPGYQAPRDTVGPATRVAKVLTTIAEDAPDSPLSPTLAKQMTDTAAALDSPIAPGAMARVVRAWTQVSGMVSFELFGQFRGAIEPADEFFDAAVADLAEQVGLGS</sequence>
<name>A0A918GQK7_9PSEU</name>
<dbReference type="EMBL" id="BMRB01000005">
    <property type="protein sequence ID" value="GGS50531.1"/>
    <property type="molecule type" value="Genomic_DNA"/>
</dbReference>
<reference evidence="6" key="2">
    <citation type="submission" date="2020-09" db="EMBL/GenBank/DDBJ databases">
        <authorList>
            <person name="Sun Q."/>
            <person name="Ohkuma M."/>
        </authorList>
    </citation>
    <scope>NUCLEOTIDE SEQUENCE</scope>
    <source>
        <strain evidence="6">JCM 3276</strain>
    </source>
</reference>
<keyword evidence="1" id="KW-0805">Transcription regulation</keyword>
<evidence type="ECO:0000256" key="2">
    <source>
        <dbReference type="ARBA" id="ARBA00023125"/>
    </source>
</evidence>
<dbReference type="Gene3D" id="1.10.357.10">
    <property type="entry name" value="Tetracycline Repressor, domain 2"/>
    <property type="match status" value="1"/>
</dbReference>